<evidence type="ECO:0000313" key="1">
    <source>
        <dbReference type="EMBL" id="KRZ73286.1"/>
    </source>
</evidence>
<sequence>MLSIRATTNDTEIIKSRFCKKFSNLCGALVCMQKTGASYHKRHYIPTLAQFRITNLVLKCHEDNS</sequence>
<protein>
    <submittedName>
        <fullName evidence="1">Uncharacterized protein</fullName>
    </submittedName>
</protein>
<dbReference type="Proteomes" id="UP000054843">
    <property type="component" value="Unassembled WGS sequence"/>
</dbReference>
<dbReference type="AlphaFoldDB" id="A0A0V1MN82"/>
<proteinExistence type="predicted"/>
<organism evidence="1 2">
    <name type="scientific">Trichinella papuae</name>
    <dbReference type="NCBI Taxonomy" id="268474"/>
    <lineage>
        <taxon>Eukaryota</taxon>
        <taxon>Metazoa</taxon>
        <taxon>Ecdysozoa</taxon>
        <taxon>Nematoda</taxon>
        <taxon>Enoplea</taxon>
        <taxon>Dorylaimia</taxon>
        <taxon>Trichinellida</taxon>
        <taxon>Trichinellidae</taxon>
        <taxon>Trichinella</taxon>
    </lineage>
</organism>
<name>A0A0V1MN82_9BILA</name>
<keyword evidence="2" id="KW-1185">Reference proteome</keyword>
<reference evidence="1 2" key="1">
    <citation type="submission" date="2015-01" db="EMBL/GenBank/DDBJ databases">
        <title>Evolution of Trichinella species and genotypes.</title>
        <authorList>
            <person name="Korhonen P.K."/>
            <person name="Edoardo P."/>
            <person name="Giuseppe L.R."/>
            <person name="Gasser R.B."/>
        </authorList>
    </citation>
    <scope>NUCLEOTIDE SEQUENCE [LARGE SCALE GENOMIC DNA]</scope>
    <source>
        <strain evidence="1">ISS1980</strain>
    </source>
</reference>
<dbReference type="EMBL" id="JYDO01000065">
    <property type="protein sequence ID" value="KRZ73286.1"/>
    <property type="molecule type" value="Genomic_DNA"/>
</dbReference>
<evidence type="ECO:0000313" key="2">
    <source>
        <dbReference type="Proteomes" id="UP000054843"/>
    </source>
</evidence>
<gene>
    <name evidence="1" type="ORF">T10_7179</name>
</gene>
<comment type="caution">
    <text evidence="1">The sequence shown here is derived from an EMBL/GenBank/DDBJ whole genome shotgun (WGS) entry which is preliminary data.</text>
</comment>
<accession>A0A0V1MN82</accession>